<evidence type="ECO:0000256" key="2">
    <source>
        <dbReference type="ARBA" id="ARBA00005680"/>
    </source>
</evidence>
<keyword evidence="15" id="KW-1185">Reference proteome</keyword>
<keyword evidence="4 11" id="KW-0430">Lectin</keyword>
<dbReference type="GO" id="GO:0004653">
    <property type="term" value="F:polypeptide N-acetylgalactosaminyltransferase activity"/>
    <property type="evidence" value="ECO:0007669"/>
    <property type="project" value="TreeGrafter"/>
</dbReference>
<keyword evidence="6" id="KW-1133">Transmembrane helix</keyword>
<dbReference type="EnsemblMetazoa" id="XM_038207036.1">
    <property type="protein sequence ID" value="XP_038062964.1"/>
    <property type="gene ID" value="LOC119733633"/>
</dbReference>
<dbReference type="Pfam" id="PF00535">
    <property type="entry name" value="Glycos_transf_2"/>
    <property type="match status" value="1"/>
</dbReference>
<dbReference type="InterPro" id="IPR035992">
    <property type="entry name" value="Ricin_B-like_lectins"/>
</dbReference>
<dbReference type="InterPro" id="IPR045885">
    <property type="entry name" value="GalNAc-T"/>
</dbReference>
<keyword evidence="11" id="KW-0328">Glycosyltransferase</keyword>
<proteinExistence type="inferred from homology"/>
<dbReference type="CDD" id="cd02510">
    <property type="entry name" value="pp-GalNAc-T"/>
    <property type="match status" value="1"/>
</dbReference>
<dbReference type="SMART" id="SM00458">
    <property type="entry name" value="RICIN"/>
    <property type="match status" value="1"/>
</dbReference>
<evidence type="ECO:0000256" key="4">
    <source>
        <dbReference type="ARBA" id="ARBA00022734"/>
    </source>
</evidence>
<dbReference type="PANTHER" id="PTHR11675:SF134">
    <property type="entry name" value="N-ACETYLGALACTOSAMINYLTRANSFERASE 4-RELATED"/>
    <property type="match status" value="1"/>
</dbReference>
<evidence type="ECO:0000256" key="10">
    <source>
        <dbReference type="ARBA" id="ARBA00023180"/>
    </source>
</evidence>
<keyword evidence="3" id="KW-0812">Transmembrane</keyword>
<evidence type="ECO:0000313" key="15">
    <source>
        <dbReference type="Proteomes" id="UP000887568"/>
    </source>
</evidence>
<keyword evidence="7 11" id="KW-0333">Golgi apparatus</keyword>
<dbReference type="OrthoDB" id="6159198at2759"/>
<feature type="domain" description="Ricin B lectin" evidence="13">
    <location>
        <begin position="496"/>
        <end position="631"/>
    </location>
</feature>
<keyword evidence="11" id="KW-0808">Transferase</keyword>
<dbReference type="AlphaFoldDB" id="A0A914AHV0"/>
<keyword evidence="5" id="KW-0735">Signal-anchor</keyword>
<evidence type="ECO:0000256" key="6">
    <source>
        <dbReference type="ARBA" id="ARBA00022989"/>
    </source>
</evidence>
<accession>A0A914AHV0</accession>
<evidence type="ECO:0000313" key="14">
    <source>
        <dbReference type="EnsemblMetazoa" id="XP_038062964.1"/>
    </source>
</evidence>
<dbReference type="SUPFAM" id="SSF53448">
    <property type="entry name" value="Nucleotide-diphospho-sugar transferases"/>
    <property type="match status" value="1"/>
</dbReference>
<dbReference type="InterPro" id="IPR001173">
    <property type="entry name" value="Glyco_trans_2-like"/>
</dbReference>
<dbReference type="Proteomes" id="UP000887568">
    <property type="component" value="Unplaced"/>
</dbReference>
<feature type="signal peptide" evidence="12">
    <location>
        <begin position="1"/>
        <end position="26"/>
    </location>
</feature>
<dbReference type="InterPro" id="IPR029044">
    <property type="entry name" value="Nucleotide-diphossugar_trans"/>
</dbReference>
<dbReference type="Pfam" id="PF00652">
    <property type="entry name" value="Ricin_B_lectin"/>
    <property type="match status" value="1"/>
</dbReference>
<dbReference type="EC" id="2.4.1.-" evidence="11"/>
<dbReference type="Gene3D" id="2.80.10.50">
    <property type="match status" value="1"/>
</dbReference>
<dbReference type="GO" id="GO:0000139">
    <property type="term" value="C:Golgi membrane"/>
    <property type="evidence" value="ECO:0007669"/>
    <property type="project" value="UniProtKB-SubCell"/>
</dbReference>
<sequence>MRFHIRRMLQYLAFIFLLFFVGTVLIKRGTEDIESDGAGGGRRIQGGGAGEEGVLIRNKDNAVLPRVQLPQFQAQHNQAPPPVAAAGGNQFRNFAVGEQVLRKKDWHDYARIEAEKLRTGPGEHGAGVVLTEELKRTAGADTKANGFNERVSDMISLDRSIKDIRNPRCKEIQYLERLPNASVVIPFHNEAMSTLKRTVHSVFNQSPPELIHEIILVDDFSDRKYLKEPLEEYMRRFPKVKVLRMPQREGLIRTRLHGGRQATGEVLIYLDSHCEANINWLPPLLERIALNRKCIACPMIDVIGNEDFHYESQAGDVMRGAFDWELYYKRIPINEAEMKRRQFDTDPIKSPIMAGGLFAIDRRYFFDELGGYDEGLEVWGGEQYDLSFKVWMCGGEMEEVPCSRVGHVYRKFMSYTVPGGGGVIHKNLMRVVEVWFDDWKKHFYMHKPHLKGMNYGDISKQLALKERLHCKNFTYFMNVIAPDILQYYPPVEPDPGATGFVQHEESGLCLTYIHGRKLEIILEPCKPSRQRKGGNQYFTLTWHDDLRSSVNEKQCVDYPNRVEGGEPILYPCHGGRGNQLWLYNPTYKLLYHPSSELCLTILPSVAKGSEGKAVAMAKCSKTNTALSWKFEKTFKKVLTRLNQQYRITFK</sequence>
<dbReference type="SUPFAM" id="SSF50370">
    <property type="entry name" value="Ricin B-like lectins"/>
    <property type="match status" value="1"/>
</dbReference>
<comment type="subcellular location">
    <subcellularLocation>
        <location evidence="1 11">Golgi apparatus membrane</location>
        <topology evidence="1 11">Single-pass type II membrane protein</topology>
    </subcellularLocation>
</comment>
<evidence type="ECO:0000256" key="7">
    <source>
        <dbReference type="ARBA" id="ARBA00023034"/>
    </source>
</evidence>
<evidence type="ECO:0000256" key="5">
    <source>
        <dbReference type="ARBA" id="ARBA00022968"/>
    </source>
</evidence>
<dbReference type="PANTHER" id="PTHR11675">
    <property type="entry name" value="N-ACETYLGALACTOSAMINYLTRANSFERASE"/>
    <property type="match status" value="1"/>
</dbReference>
<evidence type="ECO:0000256" key="9">
    <source>
        <dbReference type="ARBA" id="ARBA00023157"/>
    </source>
</evidence>
<keyword evidence="10" id="KW-0325">Glycoprotein</keyword>
<name>A0A914AHV0_PATMI</name>
<keyword evidence="12" id="KW-0732">Signal</keyword>
<evidence type="ECO:0000256" key="1">
    <source>
        <dbReference type="ARBA" id="ARBA00004323"/>
    </source>
</evidence>
<evidence type="ECO:0000259" key="13">
    <source>
        <dbReference type="SMART" id="SM00458"/>
    </source>
</evidence>
<feature type="chain" id="PRO_5037226280" description="Polypeptide N-acetylgalactosaminyltransferase" evidence="12">
    <location>
        <begin position="27"/>
        <end position="650"/>
    </location>
</feature>
<dbReference type="Gene3D" id="3.90.550.10">
    <property type="entry name" value="Spore Coat Polysaccharide Biosynthesis Protein SpsA, Chain A"/>
    <property type="match status" value="1"/>
</dbReference>
<evidence type="ECO:0000256" key="8">
    <source>
        <dbReference type="ARBA" id="ARBA00023136"/>
    </source>
</evidence>
<dbReference type="GeneID" id="119733633"/>
<dbReference type="InterPro" id="IPR000772">
    <property type="entry name" value="Ricin_B_lectin"/>
</dbReference>
<dbReference type="GO" id="GO:0030246">
    <property type="term" value="F:carbohydrate binding"/>
    <property type="evidence" value="ECO:0007669"/>
    <property type="project" value="UniProtKB-KW"/>
</dbReference>
<organism evidence="14 15">
    <name type="scientific">Patiria miniata</name>
    <name type="common">Bat star</name>
    <name type="synonym">Asterina miniata</name>
    <dbReference type="NCBI Taxonomy" id="46514"/>
    <lineage>
        <taxon>Eukaryota</taxon>
        <taxon>Metazoa</taxon>
        <taxon>Echinodermata</taxon>
        <taxon>Eleutherozoa</taxon>
        <taxon>Asterozoa</taxon>
        <taxon>Asteroidea</taxon>
        <taxon>Valvatacea</taxon>
        <taxon>Valvatida</taxon>
        <taxon>Asterinidae</taxon>
        <taxon>Patiria</taxon>
    </lineage>
</organism>
<comment type="cofactor">
    <cofactor evidence="11">
        <name>Mn(2+)</name>
        <dbReference type="ChEBI" id="CHEBI:29035"/>
    </cofactor>
</comment>
<evidence type="ECO:0000256" key="11">
    <source>
        <dbReference type="RuleBase" id="RU361242"/>
    </source>
</evidence>
<dbReference type="GO" id="GO:0006493">
    <property type="term" value="P:protein O-linked glycosylation"/>
    <property type="evidence" value="ECO:0007669"/>
    <property type="project" value="TreeGrafter"/>
</dbReference>
<reference evidence="14" key="1">
    <citation type="submission" date="2022-11" db="UniProtKB">
        <authorList>
            <consortium name="EnsemblMetazoa"/>
        </authorList>
    </citation>
    <scope>IDENTIFICATION</scope>
</reference>
<dbReference type="OMA" id="DVHMAMK"/>
<keyword evidence="8" id="KW-0472">Membrane</keyword>
<evidence type="ECO:0000256" key="3">
    <source>
        <dbReference type="ARBA" id="ARBA00022692"/>
    </source>
</evidence>
<comment type="pathway">
    <text evidence="11">Protein modification; protein glycosylation.</text>
</comment>
<keyword evidence="9 11" id="KW-1015">Disulfide bond</keyword>
<dbReference type="PROSITE" id="PS50231">
    <property type="entry name" value="RICIN_B_LECTIN"/>
    <property type="match status" value="1"/>
</dbReference>
<evidence type="ECO:0000256" key="12">
    <source>
        <dbReference type="SAM" id="SignalP"/>
    </source>
</evidence>
<dbReference type="RefSeq" id="XP_038062964.1">
    <property type="nucleotide sequence ID" value="XM_038207036.1"/>
</dbReference>
<keyword evidence="11" id="KW-0464">Manganese</keyword>
<protein>
    <recommendedName>
        <fullName evidence="11">Polypeptide N-acetylgalactosaminyltransferase</fullName>
        <ecNumber evidence="11">2.4.1.-</ecNumber>
    </recommendedName>
    <alternativeName>
        <fullName evidence="11">Protein-UDP acetylgalactosaminyltransferase</fullName>
    </alternativeName>
</protein>
<comment type="similarity">
    <text evidence="2 11">Belongs to the glycosyltransferase 2 family. GalNAc-T subfamily.</text>
</comment>
<dbReference type="FunFam" id="3.90.550.10:FF:000029">
    <property type="entry name" value="Polypeptide N-acetylgalactosaminyltransferase"/>
    <property type="match status" value="1"/>
</dbReference>